<keyword evidence="5 12" id="KW-0732">Signal</keyword>
<feature type="chain" id="PRO_5010554489" evidence="12">
    <location>
        <begin position="29"/>
        <end position="624"/>
    </location>
</feature>
<dbReference type="Pfam" id="PF00593">
    <property type="entry name" value="TonB_dep_Rec_b-barrel"/>
    <property type="match status" value="1"/>
</dbReference>
<feature type="domain" description="TonB-dependent receptor-like beta-barrel" evidence="13">
    <location>
        <begin position="216"/>
        <end position="597"/>
    </location>
</feature>
<dbReference type="InterPro" id="IPR036942">
    <property type="entry name" value="Beta-barrel_TonB_sf"/>
</dbReference>
<dbReference type="PANTHER" id="PTHR30069">
    <property type="entry name" value="TONB-DEPENDENT OUTER MEMBRANE RECEPTOR"/>
    <property type="match status" value="1"/>
</dbReference>
<keyword evidence="16" id="KW-1185">Reference proteome</keyword>
<keyword evidence="4 10" id="KW-0812">Transmembrane</keyword>
<gene>
    <name evidence="15" type="ORF">SAMN02745119_01281</name>
</gene>
<dbReference type="Pfam" id="PF07715">
    <property type="entry name" value="Plug"/>
    <property type="match status" value="1"/>
</dbReference>
<dbReference type="RefSeq" id="WP_078789545.1">
    <property type="nucleotide sequence ID" value="NZ_FUWR01000005.1"/>
</dbReference>
<protein>
    <submittedName>
        <fullName evidence="15">Vitamin B12 transporter</fullName>
    </submittedName>
</protein>
<dbReference type="EMBL" id="FUWR01000005">
    <property type="protein sequence ID" value="SJZ65958.1"/>
    <property type="molecule type" value="Genomic_DNA"/>
</dbReference>
<evidence type="ECO:0000256" key="9">
    <source>
        <dbReference type="ARBA" id="ARBA00023237"/>
    </source>
</evidence>
<dbReference type="GO" id="GO:0015344">
    <property type="term" value="F:siderophore uptake transmembrane transporter activity"/>
    <property type="evidence" value="ECO:0007669"/>
    <property type="project" value="TreeGrafter"/>
</dbReference>
<evidence type="ECO:0000256" key="7">
    <source>
        <dbReference type="ARBA" id="ARBA00023077"/>
    </source>
</evidence>
<evidence type="ECO:0000256" key="3">
    <source>
        <dbReference type="ARBA" id="ARBA00022452"/>
    </source>
</evidence>
<evidence type="ECO:0000256" key="4">
    <source>
        <dbReference type="ARBA" id="ARBA00022692"/>
    </source>
</evidence>
<dbReference type="GO" id="GO:0044718">
    <property type="term" value="P:siderophore transmembrane transport"/>
    <property type="evidence" value="ECO:0007669"/>
    <property type="project" value="TreeGrafter"/>
</dbReference>
<evidence type="ECO:0000313" key="16">
    <source>
        <dbReference type="Proteomes" id="UP000190102"/>
    </source>
</evidence>
<dbReference type="InterPro" id="IPR037066">
    <property type="entry name" value="Plug_dom_sf"/>
</dbReference>
<keyword evidence="3 10" id="KW-1134">Transmembrane beta strand</keyword>
<keyword evidence="7 11" id="KW-0798">TonB box</keyword>
<organism evidence="15 16">
    <name type="scientific">Trichlorobacter thiogenes</name>
    <dbReference type="NCBI Taxonomy" id="115783"/>
    <lineage>
        <taxon>Bacteria</taxon>
        <taxon>Pseudomonadati</taxon>
        <taxon>Thermodesulfobacteriota</taxon>
        <taxon>Desulfuromonadia</taxon>
        <taxon>Geobacterales</taxon>
        <taxon>Geobacteraceae</taxon>
        <taxon>Trichlorobacter</taxon>
    </lineage>
</organism>
<dbReference type="AlphaFoldDB" id="A0A1T4MGQ0"/>
<dbReference type="GO" id="GO:0009279">
    <property type="term" value="C:cell outer membrane"/>
    <property type="evidence" value="ECO:0007669"/>
    <property type="project" value="UniProtKB-SubCell"/>
</dbReference>
<evidence type="ECO:0000256" key="8">
    <source>
        <dbReference type="ARBA" id="ARBA00023136"/>
    </source>
</evidence>
<dbReference type="OrthoDB" id="5389752at2"/>
<keyword evidence="8 10" id="KW-0472">Membrane</keyword>
<dbReference type="SUPFAM" id="SSF56935">
    <property type="entry name" value="Porins"/>
    <property type="match status" value="1"/>
</dbReference>
<dbReference type="Proteomes" id="UP000190102">
    <property type="component" value="Unassembled WGS sequence"/>
</dbReference>
<feature type="signal peptide" evidence="12">
    <location>
        <begin position="1"/>
        <end position="28"/>
    </location>
</feature>
<keyword evidence="2 10" id="KW-0813">Transport</keyword>
<dbReference type="Gene3D" id="2.40.170.20">
    <property type="entry name" value="TonB-dependent receptor, beta-barrel domain"/>
    <property type="match status" value="1"/>
</dbReference>
<dbReference type="CDD" id="cd01347">
    <property type="entry name" value="ligand_gated_channel"/>
    <property type="match status" value="1"/>
</dbReference>
<dbReference type="PROSITE" id="PS52016">
    <property type="entry name" value="TONB_DEPENDENT_REC_3"/>
    <property type="match status" value="1"/>
</dbReference>
<evidence type="ECO:0000256" key="5">
    <source>
        <dbReference type="ARBA" id="ARBA00022729"/>
    </source>
</evidence>
<sequence>MLIRINCKTSWLLLLMLLWHTTAATLCAADDGLEDLGIIEAQAESVVAASRSPRPTSRVAENITVITADDIERLNAHTLAEVLQTVPGIQLDYLRTPGTFSFFNIQGAYNTTILVLVDGIRQNDFDQNMAIPGLIPVQQIERVEIIKGAASAAWGPALGGVINIITKSPDAERKFSGMVSGSTGSQFTADSRAEVSGTLDRFGYYMTVANLRSDGLTPNAGTNQNNLFTKLAYQLPHNGSLTFGLSYLTAKPGLDEGETVSWGFVHDNNQYRRTNAYLKLNQPLTDRLTLELDSYLTNRDDHTKFGAPDGLGGFAFYSDGVVRDTSQGINARLRWGDYQKSLLLGLDYSHAWAINKDVLSGSPPLYERSWDRWGIYANGAYTLGQLTILPGARYDITGTSGDVTSLTLGATYQLAEHTLLRAYAAQGYTLPTPKADNRLQKIKTVQVGVESEALPFVWLKGTYFFNALRDSQSIGTVTTTSNQQRQGVELEARTTPLFGLSLAGGYTYLDAWDSDTGQRLHTNSNQAVPPHTVKLALNYDNRELGLRGTVTGNYVWWNRDESTLARDTGMIWDLHLNWRIKSWYGLTPELFFSAHNLFNGVQTTDTELYRNAGRWFEGGMRVKF</sequence>
<feature type="domain" description="TonB-dependent receptor plug" evidence="14">
    <location>
        <begin position="57"/>
        <end position="161"/>
    </location>
</feature>
<dbReference type="InterPro" id="IPR012910">
    <property type="entry name" value="Plug_dom"/>
</dbReference>
<evidence type="ECO:0000256" key="11">
    <source>
        <dbReference type="RuleBase" id="RU003357"/>
    </source>
</evidence>
<comment type="subcellular location">
    <subcellularLocation>
        <location evidence="1 10">Cell outer membrane</location>
        <topology evidence="1 10">Multi-pass membrane protein</topology>
    </subcellularLocation>
</comment>
<comment type="similarity">
    <text evidence="10 11">Belongs to the TonB-dependent receptor family.</text>
</comment>
<evidence type="ECO:0000259" key="14">
    <source>
        <dbReference type="Pfam" id="PF07715"/>
    </source>
</evidence>
<dbReference type="STRING" id="115783.SAMN02745119_01281"/>
<evidence type="ECO:0000256" key="6">
    <source>
        <dbReference type="ARBA" id="ARBA00023065"/>
    </source>
</evidence>
<dbReference type="InterPro" id="IPR000531">
    <property type="entry name" value="Beta-barrel_TonB"/>
</dbReference>
<name>A0A1T4MGQ0_9BACT</name>
<proteinExistence type="inferred from homology"/>
<evidence type="ECO:0000256" key="10">
    <source>
        <dbReference type="PROSITE-ProRule" id="PRU01360"/>
    </source>
</evidence>
<reference evidence="16" key="1">
    <citation type="submission" date="2017-02" db="EMBL/GenBank/DDBJ databases">
        <authorList>
            <person name="Varghese N."/>
            <person name="Submissions S."/>
        </authorList>
    </citation>
    <scope>NUCLEOTIDE SEQUENCE [LARGE SCALE GENOMIC DNA]</scope>
    <source>
        <strain evidence="16">ATCC BAA-34</strain>
    </source>
</reference>
<evidence type="ECO:0000256" key="12">
    <source>
        <dbReference type="SAM" id="SignalP"/>
    </source>
</evidence>
<dbReference type="Gene3D" id="2.170.130.10">
    <property type="entry name" value="TonB-dependent receptor, plug domain"/>
    <property type="match status" value="1"/>
</dbReference>
<dbReference type="InterPro" id="IPR039426">
    <property type="entry name" value="TonB-dep_rcpt-like"/>
</dbReference>
<keyword evidence="6" id="KW-0406">Ion transport</keyword>
<evidence type="ECO:0000256" key="1">
    <source>
        <dbReference type="ARBA" id="ARBA00004571"/>
    </source>
</evidence>
<evidence type="ECO:0000313" key="15">
    <source>
        <dbReference type="EMBL" id="SJZ65958.1"/>
    </source>
</evidence>
<dbReference type="PANTHER" id="PTHR30069:SF53">
    <property type="entry name" value="COLICIN I RECEPTOR-RELATED"/>
    <property type="match status" value="1"/>
</dbReference>
<evidence type="ECO:0000259" key="13">
    <source>
        <dbReference type="Pfam" id="PF00593"/>
    </source>
</evidence>
<evidence type="ECO:0000256" key="2">
    <source>
        <dbReference type="ARBA" id="ARBA00022448"/>
    </source>
</evidence>
<accession>A0A1T4MGQ0</accession>
<keyword evidence="9 10" id="KW-0998">Cell outer membrane</keyword>